<evidence type="ECO:0000313" key="2">
    <source>
        <dbReference type="EMBL" id="CEG37935.1"/>
    </source>
</evidence>
<dbReference type="AlphaFoldDB" id="A0A0P1AAM8"/>
<dbReference type="Proteomes" id="UP000054928">
    <property type="component" value="Unassembled WGS sequence"/>
</dbReference>
<evidence type="ECO:0000313" key="3">
    <source>
        <dbReference type="Proteomes" id="UP000054928"/>
    </source>
</evidence>
<evidence type="ECO:0000256" key="1">
    <source>
        <dbReference type="SAM" id="Phobius"/>
    </source>
</evidence>
<sequence>MMSSFLPLQQSVPNSLGCGRNILPLGLPWSLHRQNLNFLAIYSCIFSILHGWCATLYCGLHMPILTGKGSCLEDYDTLLLEYILLLINFFGDLSVQLRST</sequence>
<name>A0A0P1AAM8_PLAHL</name>
<dbReference type="GeneID" id="36401036"/>
<feature type="transmembrane region" description="Helical" evidence="1">
    <location>
        <begin position="36"/>
        <end position="57"/>
    </location>
</feature>
<keyword evidence="1" id="KW-0812">Transmembrane</keyword>
<reference evidence="3" key="1">
    <citation type="submission" date="2014-09" db="EMBL/GenBank/DDBJ databases">
        <authorList>
            <person name="Sharma Rahul"/>
            <person name="Thines Marco"/>
        </authorList>
    </citation>
    <scope>NUCLEOTIDE SEQUENCE [LARGE SCALE GENOMIC DNA]</scope>
</reference>
<keyword evidence="1" id="KW-1133">Transmembrane helix</keyword>
<dbReference type="RefSeq" id="XP_024574304.1">
    <property type="nucleotide sequence ID" value="XM_024723315.1"/>
</dbReference>
<accession>A0A0P1AAM8</accession>
<organism evidence="2 3">
    <name type="scientific">Plasmopara halstedii</name>
    <name type="common">Downy mildew of sunflower</name>
    <dbReference type="NCBI Taxonomy" id="4781"/>
    <lineage>
        <taxon>Eukaryota</taxon>
        <taxon>Sar</taxon>
        <taxon>Stramenopiles</taxon>
        <taxon>Oomycota</taxon>
        <taxon>Peronosporomycetes</taxon>
        <taxon>Peronosporales</taxon>
        <taxon>Peronosporaceae</taxon>
        <taxon>Plasmopara</taxon>
    </lineage>
</organism>
<proteinExistence type="predicted"/>
<dbReference type="EMBL" id="CCYD01000291">
    <property type="protein sequence ID" value="CEG37935.1"/>
    <property type="molecule type" value="Genomic_DNA"/>
</dbReference>
<keyword evidence="1" id="KW-0472">Membrane</keyword>
<keyword evidence="3" id="KW-1185">Reference proteome</keyword>
<protein>
    <submittedName>
        <fullName evidence="2">Uncharacterized protein</fullName>
    </submittedName>
</protein>